<dbReference type="AlphaFoldDB" id="A0A0F9TIJ1"/>
<dbReference type="EMBL" id="LAZR01000220">
    <property type="protein sequence ID" value="KKN81080.1"/>
    <property type="molecule type" value="Genomic_DNA"/>
</dbReference>
<name>A0A0F9TIJ1_9ZZZZ</name>
<sequence>MTATKMKSLCLTGPEVRTLLKTGKLVQFVVMEDGPTGPCRVQWDQDALEFSHWDTGYEEDGVTVACPFAPGERRWVREAWAIVWTKHEPDEGQTIWDVPHRIEYKADSDAKYPGNWPDDCGDDEECPRWQSPMHMPRRASRLTVEVVAVEAMQIQEASETDVRQMGLAILPETVHDRPELWAVLGESWDAAHAKPEEKWDANPWCWKVTHD</sequence>
<proteinExistence type="predicted"/>
<protein>
    <submittedName>
        <fullName evidence="1">Uncharacterized protein</fullName>
    </submittedName>
</protein>
<organism evidence="1">
    <name type="scientific">marine sediment metagenome</name>
    <dbReference type="NCBI Taxonomy" id="412755"/>
    <lineage>
        <taxon>unclassified sequences</taxon>
        <taxon>metagenomes</taxon>
        <taxon>ecological metagenomes</taxon>
    </lineage>
</organism>
<accession>A0A0F9TIJ1</accession>
<evidence type="ECO:0000313" key="1">
    <source>
        <dbReference type="EMBL" id="KKN81080.1"/>
    </source>
</evidence>
<comment type="caution">
    <text evidence="1">The sequence shown here is derived from an EMBL/GenBank/DDBJ whole genome shotgun (WGS) entry which is preliminary data.</text>
</comment>
<gene>
    <name evidence="1" type="ORF">LCGC14_0322990</name>
</gene>
<reference evidence="1" key="1">
    <citation type="journal article" date="2015" name="Nature">
        <title>Complex archaea that bridge the gap between prokaryotes and eukaryotes.</title>
        <authorList>
            <person name="Spang A."/>
            <person name="Saw J.H."/>
            <person name="Jorgensen S.L."/>
            <person name="Zaremba-Niedzwiedzka K."/>
            <person name="Martijn J."/>
            <person name="Lind A.E."/>
            <person name="van Eijk R."/>
            <person name="Schleper C."/>
            <person name="Guy L."/>
            <person name="Ettema T.J."/>
        </authorList>
    </citation>
    <scope>NUCLEOTIDE SEQUENCE</scope>
</reference>